<dbReference type="RefSeq" id="XP_047775095.1">
    <property type="nucleotide sequence ID" value="XM_047917480.1"/>
</dbReference>
<dbReference type="EMBL" id="JADCUA010000023">
    <property type="protein sequence ID" value="KAH9832049.1"/>
    <property type="molecule type" value="Genomic_DNA"/>
</dbReference>
<keyword evidence="2" id="KW-1185">Reference proteome</keyword>
<reference evidence="1 2" key="1">
    <citation type="journal article" date="2021" name="Environ. Microbiol.">
        <title>Gene family expansions and transcriptome signatures uncover fungal adaptations to wood decay.</title>
        <authorList>
            <person name="Hage H."/>
            <person name="Miyauchi S."/>
            <person name="Viragh M."/>
            <person name="Drula E."/>
            <person name="Min B."/>
            <person name="Chaduli D."/>
            <person name="Navarro D."/>
            <person name="Favel A."/>
            <person name="Norest M."/>
            <person name="Lesage-Meessen L."/>
            <person name="Balint B."/>
            <person name="Merenyi Z."/>
            <person name="de Eugenio L."/>
            <person name="Morin E."/>
            <person name="Martinez A.T."/>
            <person name="Baldrian P."/>
            <person name="Stursova M."/>
            <person name="Martinez M.J."/>
            <person name="Novotny C."/>
            <person name="Magnuson J.K."/>
            <person name="Spatafora J.W."/>
            <person name="Maurice S."/>
            <person name="Pangilinan J."/>
            <person name="Andreopoulos W."/>
            <person name="LaButti K."/>
            <person name="Hundley H."/>
            <person name="Na H."/>
            <person name="Kuo A."/>
            <person name="Barry K."/>
            <person name="Lipzen A."/>
            <person name="Henrissat B."/>
            <person name="Riley R."/>
            <person name="Ahrendt S."/>
            <person name="Nagy L.G."/>
            <person name="Grigoriev I.V."/>
            <person name="Martin F."/>
            <person name="Rosso M.N."/>
        </authorList>
    </citation>
    <scope>NUCLEOTIDE SEQUENCE [LARGE SCALE GENOMIC DNA]</scope>
    <source>
        <strain evidence="1 2">CIRM-BRFM 1785</strain>
    </source>
</reference>
<evidence type="ECO:0000313" key="1">
    <source>
        <dbReference type="EMBL" id="KAH9832049.1"/>
    </source>
</evidence>
<name>A0ABQ8K532_9APHY</name>
<organism evidence="1 2">
    <name type="scientific">Rhodofomes roseus</name>
    <dbReference type="NCBI Taxonomy" id="34475"/>
    <lineage>
        <taxon>Eukaryota</taxon>
        <taxon>Fungi</taxon>
        <taxon>Dikarya</taxon>
        <taxon>Basidiomycota</taxon>
        <taxon>Agaricomycotina</taxon>
        <taxon>Agaricomycetes</taxon>
        <taxon>Polyporales</taxon>
        <taxon>Rhodofomes</taxon>
    </lineage>
</organism>
<sequence length="234" mass="25724">MYSTSTRPQGEVVRRGGAPVGTTLTYASASARLKFALASQTTALHGTIWYVCAHRSGGVMTTWQWSPRDGYKSGLWVWSAKIGHGVTRCSRSLTVAPGRGGWSGVPSLSSFMTVASAARHTYLKQHRMLTCHITDADVRAIATREMLRAHADCRQQWWTRSIYVWRAVFRLSGDIANVNKRAPWYVLVLAVTILVARQGVGAERAFLKEEADAQMGMWSPTRSGALSADSGFCL</sequence>
<dbReference type="Proteomes" id="UP000814176">
    <property type="component" value="Unassembled WGS sequence"/>
</dbReference>
<accession>A0ABQ8K532</accession>
<evidence type="ECO:0000313" key="2">
    <source>
        <dbReference type="Proteomes" id="UP000814176"/>
    </source>
</evidence>
<dbReference type="GeneID" id="71998212"/>
<proteinExistence type="predicted"/>
<protein>
    <submittedName>
        <fullName evidence="1">Uncharacterized protein</fullName>
    </submittedName>
</protein>
<gene>
    <name evidence="1" type="ORF">C8Q71DRAFT_279509</name>
</gene>
<comment type="caution">
    <text evidence="1">The sequence shown here is derived from an EMBL/GenBank/DDBJ whole genome shotgun (WGS) entry which is preliminary data.</text>
</comment>